<dbReference type="HAMAP" id="MF_01363">
    <property type="entry name" value="Ribosomal_bL21"/>
    <property type="match status" value="1"/>
</dbReference>
<name>A0A2M8KIA4_9BACT</name>
<evidence type="ECO:0000256" key="1">
    <source>
        <dbReference type="ARBA" id="ARBA00008563"/>
    </source>
</evidence>
<dbReference type="AlphaFoldDB" id="A0A2M8KIA4"/>
<dbReference type="NCBIfam" id="TIGR00061">
    <property type="entry name" value="L21"/>
    <property type="match status" value="1"/>
</dbReference>
<dbReference type="InterPro" id="IPR018258">
    <property type="entry name" value="Ribosomal_bL21_CS"/>
</dbReference>
<protein>
    <recommendedName>
        <fullName evidence="6">Large ribosomal subunit protein bL21</fullName>
    </recommendedName>
</protein>
<evidence type="ECO:0000313" key="8">
    <source>
        <dbReference type="EMBL" id="PJE59648.1"/>
    </source>
</evidence>
<dbReference type="SUPFAM" id="SSF141091">
    <property type="entry name" value="L21p-like"/>
    <property type="match status" value="1"/>
</dbReference>
<proteinExistence type="inferred from homology"/>
<dbReference type="EMBL" id="PFEA01000048">
    <property type="protein sequence ID" value="PJE59648.1"/>
    <property type="molecule type" value="Genomic_DNA"/>
</dbReference>
<dbReference type="PROSITE" id="PS01169">
    <property type="entry name" value="RIBOSOMAL_L21"/>
    <property type="match status" value="1"/>
</dbReference>
<gene>
    <name evidence="6 8" type="primary">rplU</name>
    <name evidence="8" type="ORF">COU85_02535</name>
</gene>
<dbReference type="Proteomes" id="UP000231086">
    <property type="component" value="Unassembled WGS sequence"/>
</dbReference>
<evidence type="ECO:0000256" key="5">
    <source>
        <dbReference type="ARBA" id="ARBA00023274"/>
    </source>
</evidence>
<dbReference type="GO" id="GO:0005840">
    <property type="term" value="C:ribosome"/>
    <property type="evidence" value="ECO:0007669"/>
    <property type="project" value="UniProtKB-KW"/>
</dbReference>
<comment type="subunit">
    <text evidence="6">Part of the 50S ribosomal subunit. Contacts protein L20.</text>
</comment>
<organism evidence="8 9">
    <name type="scientific">Candidatus Portnoybacteria bacterium CG10_big_fil_rev_8_21_14_0_10_44_7</name>
    <dbReference type="NCBI Taxonomy" id="1974816"/>
    <lineage>
        <taxon>Bacteria</taxon>
        <taxon>Candidatus Portnoyibacteriota</taxon>
    </lineage>
</organism>
<dbReference type="GO" id="GO:0005737">
    <property type="term" value="C:cytoplasm"/>
    <property type="evidence" value="ECO:0007669"/>
    <property type="project" value="UniProtKB-ARBA"/>
</dbReference>
<evidence type="ECO:0000256" key="2">
    <source>
        <dbReference type="ARBA" id="ARBA00022730"/>
    </source>
</evidence>
<reference evidence="9" key="1">
    <citation type="submission" date="2017-09" db="EMBL/GenBank/DDBJ databases">
        <title>Depth-based differentiation of microbial function through sediment-hosted aquifers and enrichment of novel symbionts in the deep terrestrial subsurface.</title>
        <authorList>
            <person name="Probst A.J."/>
            <person name="Ladd B."/>
            <person name="Jarett J.K."/>
            <person name="Geller-Mcgrath D.E."/>
            <person name="Sieber C.M.K."/>
            <person name="Emerson J.B."/>
            <person name="Anantharaman K."/>
            <person name="Thomas B.C."/>
            <person name="Malmstrom R."/>
            <person name="Stieglmeier M."/>
            <person name="Klingl A."/>
            <person name="Woyke T."/>
            <person name="Ryan C.M."/>
            <person name="Banfield J.F."/>
        </authorList>
    </citation>
    <scope>NUCLEOTIDE SEQUENCE [LARGE SCALE GENOMIC DNA]</scope>
</reference>
<dbReference type="GO" id="GO:0006412">
    <property type="term" value="P:translation"/>
    <property type="evidence" value="ECO:0007669"/>
    <property type="project" value="UniProtKB-UniRule"/>
</dbReference>
<evidence type="ECO:0000256" key="6">
    <source>
        <dbReference type="HAMAP-Rule" id="MF_01363"/>
    </source>
</evidence>
<comment type="similarity">
    <text evidence="1 6 7">Belongs to the bacterial ribosomal protein bL21 family.</text>
</comment>
<keyword evidence="2 6" id="KW-0699">rRNA-binding</keyword>
<accession>A0A2M8KIA4</accession>
<keyword evidence="5 6" id="KW-0687">Ribonucleoprotein</keyword>
<dbReference type="InterPro" id="IPR028909">
    <property type="entry name" value="bL21-like"/>
</dbReference>
<keyword evidence="4 6" id="KW-0689">Ribosomal protein</keyword>
<evidence type="ECO:0000256" key="4">
    <source>
        <dbReference type="ARBA" id="ARBA00022980"/>
    </source>
</evidence>
<dbReference type="GO" id="GO:0019843">
    <property type="term" value="F:rRNA binding"/>
    <property type="evidence" value="ECO:0007669"/>
    <property type="project" value="UniProtKB-UniRule"/>
</dbReference>
<evidence type="ECO:0000256" key="3">
    <source>
        <dbReference type="ARBA" id="ARBA00022884"/>
    </source>
</evidence>
<dbReference type="GO" id="GO:0003735">
    <property type="term" value="F:structural constituent of ribosome"/>
    <property type="evidence" value="ECO:0007669"/>
    <property type="project" value="InterPro"/>
</dbReference>
<comment type="function">
    <text evidence="6 7">This protein binds to 23S rRNA in the presence of protein L20.</text>
</comment>
<dbReference type="Pfam" id="PF00829">
    <property type="entry name" value="Ribosomal_L21p"/>
    <property type="match status" value="1"/>
</dbReference>
<sequence length="103" mass="11515">MFAIIKTGGKQYKVATGDKIKIEKLTAKEGKPVVFKDVLLIAKGEETKIGQPKVAGAKVESKVLRTQKGKKVQMIKYKAKKRYSVKKGHRQLFTEVEILKITA</sequence>
<dbReference type="PANTHER" id="PTHR21349:SF0">
    <property type="entry name" value="LARGE RIBOSOMAL SUBUNIT PROTEIN BL21M"/>
    <property type="match status" value="1"/>
</dbReference>
<keyword evidence="3 6" id="KW-0694">RNA-binding</keyword>
<dbReference type="InterPro" id="IPR001787">
    <property type="entry name" value="Ribosomal_bL21"/>
</dbReference>
<dbReference type="InterPro" id="IPR036164">
    <property type="entry name" value="bL21-like_sf"/>
</dbReference>
<evidence type="ECO:0000313" key="9">
    <source>
        <dbReference type="Proteomes" id="UP000231086"/>
    </source>
</evidence>
<dbReference type="GO" id="GO:1990904">
    <property type="term" value="C:ribonucleoprotein complex"/>
    <property type="evidence" value="ECO:0007669"/>
    <property type="project" value="UniProtKB-KW"/>
</dbReference>
<evidence type="ECO:0000256" key="7">
    <source>
        <dbReference type="RuleBase" id="RU000562"/>
    </source>
</evidence>
<dbReference type="PANTHER" id="PTHR21349">
    <property type="entry name" value="50S RIBOSOMAL PROTEIN L21"/>
    <property type="match status" value="1"/>
</dbReference>
<comment type="caution">
    <text evidence="8">The sequence shown here is derived from an EMBL/GenBank/DDBJ whole genome shotgun (WGS) entry which is preliminary data.</text>
</comment>